<dbReference type="Gene3D" id="3.50.50.60">
    <property type="entry name" value="FAD/NAD(P)-binding domain"/>
    <property type="match status" value="1"/>
</dbReference>
<evidence type="ECO:0000256" key="1">
    <source>
        <dbReference type="ARBA" id="ARBA00022485"/>
    </source>
</evidence>
<dbReference type="InterPro" id="IPR036188">
    <property type="entry name" value="FAD/NAD-bd_sf"/>
</dbReference>
<keyword evidence="3" id="KW-0560">Oxidoreductase</keyword>
<evidence type="ECO:0000313" key="6">
    <source>
        <dbReference type="EMBL" id="GIO51513.1"/>
    </source>
</evidence>
<comment type="caution">
    <text evidence="6">The sequence shown here is derived from an EMBL/GenBank/DDBJ whole genome shotgun (WGS) entry which is preliminary data.</text>
</comment>
<dbReference type="GO" id="GO:0016491">
    <property type="term" value="F:oxidoreductase activity"/>
    <property type="evidence" value="ECO:0007669"/>
    <property type="project" value="UniProtKB-KW"/>
</dbReference>
<accession>A0A919YLE9</accession>
<keyword evidence="7" id="KW-1185">Reference proteome</keyword>
<dbReference type="GO" id="GO:0051539">
    <property type="term" value="F:4 iron, 4 sulfur cluster binding"/>
    <property type="evidence" value="ECO:0007669"/>
    <property type="project" value="UniProtKB-KW"/>
</dbReference>
<keyword evidence="2" id="KW-0479">Metal-binding</keyword>
<protein>
    <recommendedName>
        <fullName evidence="8">FAD-dependent oxidoreductase</fullName>
    </recommendedName>
</protein>
<evidence type="ECO:0008006" key="8">
    <source>
        <dbReference type="Google" id="ProtNLM"/>
    </source>
</evidence>
<evidence type="ECO:0000256" key="3">
    <source>
        <dbReference type="ARBA" id="ARBA00023002"/>
    </source>
</evidence>
<proteinExistence type="predicted"/>
<dbReference type="SUPFAM" id="SSF51905">
    <property type="entry name" value="FAD/NAD(P)-binding domain"/>
    <property type="match status" value="1"/>
</dbReference>
<evidence type="ECO:0000256" key="4">
    <source>
        <dbReference type="ARBA" id="ARBA00023004"/>
    </source>
</evidence>
<dbReference type="EMBL" id="BORT01000055">
    <property type="protein sequence ID" value="GIO51513.1"/>
    <property type="molecule type" value="Genomic_DNA"/>
</dbReference>
<gene>
    <name evidence="6" type="ORF">J34TS1_62780</name>
</gene>
<evidence type="ECO:0000256" key="2">
    <source>
        <dbReference type="ARBA" id="ARBA00022723"/>
    </source>
</evidence>
<dbReference type="PANTHER" id="PTHR43498">
    <property type="entry name" value="FERREDOXIN:COB-COM HETERODISULFIDE REDUCTASE SUBUNIT A"/>
    <property type="match status" value="1"/>
</dbReference>
<reference evidence="6 7" key="1">
    <citation type="submission" date="2021-03" db="EMBL/GenBank/DDBJ databases">
        <title>Antimicrobial resistance genes in bacteria isolated from Japanese honey, and their potential for conferring macrolide and lincosamide resistance in the American foulbrood pathogen Paenibacillus larvae.</title>
        <authorList>
            <person name="Okamoto M."/>
            <person name="Kumagai M."/>
            <person name="Kanamori H."/>
            <person name="Takamatsu D."/>
        </authorList>
    </citation>
    <scope>NUCLEOTIDE SEQUENCE [LARGE SCALE GENOMIC DNA]</scope>
    <source>
        <strain evidence="6 7">J34TS1</strain>
    </source>
</reference>
<dbReference type="InterPro" id="IPR039650">
    <property type="entry name" value="HdrA-like"/>
</dbReference>
<evidence type="ECO:0000313" key="7">
    <source>
        <dbReference type="Proteomes" id="UP000682811"/>
    </source>
</evidence>
<evidence type="ECO:0000256" key="5">
    <source>
        <dbReference type="ARBA" id="ARBA00023014"/>
    </source>
</evidence>
<organism evidence="6 7">
    <name type="scientific">Paenibacillus azoreducens</name>
    <dbReference type="NCBI Taxonomy" id="116718"/>
    <lineage>
        <taxon>Bacteria</taxon>
        <taxon>Bacillati</taxon>
        <taxon>Bacillota</taxon>
        <taxon>Bacilli</taxon>
        <taxon>Bacillales</taxon>
        <taxon>Paenibacillaceae</taxon>
        <taxon>Paenibacillus</taxon>
    </lineage>
</organism>
<dbReference type="RefSeq" id="WP_212981489.1">
    <property type="nucleotide sequence ID" value="NZ_AP025343.1"/>
</dbReference>
<sequence length="473" mass="53919">MLLIMVSALIIQMFNPWGVNRIPQAASCGEGCSRYDVVVVGSELQGVLLAREAQKLGLSVLILDPREKPGGELIQGEMLFLDEPRDKRHVSLAQGEMKNLFHAYNKGKIRNLQEFQAYYNKLIENLPLKSGIKIHDVEEAAVNDSHTMKSLTYKDRDQKAYKLEARYWVENTDFNALTGWLKHKKRIPGMEVIEKRNSPGYMGATYMLNYKNVDWKKLNTEVLKHYPLSNLRKIYGPNTYVDWNFAVGFSNVMNKFAPLEKFVRLRGLNIANQRGGKVIINGLIIYNVDPSNDASVKEAMRKGAAEAPRILEYLRSHLPGFEKAEMNVAPNYLYIRDFNRFETDYVLKYEDVMGGKMFWDNVSIGAYPVDLQGTVHIPHGIGFGVTPAYGIPLRSFLLKEYNNVLAVGKNIGADIKAYGTSRIMANNALAAQTIGIILGHESDRRQLKDLTPEDFRRIHHYLKRKYRIQVERA</sequence>
<name>A0A919YLE9_9BACL</name>
<keyword evidence="5" id="KW-0411">Iron-sulfur</keyword>
<keyword evidence="4" id="KW-0408">Iron</keyword>
<keyword evidence="1" id="KW-0004">4Fe-4S</keyword>
<dbReference type="GO" id="GO:0046872">
    <property type="term" value="F:metal ion binding"/>
    <property type="evidence" value="ECO:0007669"/>
    <property type="project" value="UniProtKB-KW"/>
</dbReference>
<dbReference type="Proteomes" id="UP000682811">
    <property type="component" value="Unassembled WGS sequence"/>
</dbReference>
<dbReference type="PANTHER" id="PTHR43498:SF1">
    <property type="entry name" value="COB--COM HETERODISULFIDE REDUCTASE IRON-SULFUR SUBUNIT A"/>
    <property type="match status" value="1"/>
</dbReference>
<dbReference type="Pfam" id="PF12831">
    <property type="entry name" value="FAD_oxidored"/>
    <property type="match status" value="1"/>
</dbReference>
<dbReference type="AlphaFoldDB" id="A0A919YLE9"/>